<dbReference type="Gramene" id="PRQ58222">
    <property type="protein sequence ID" value="PRQ58222"/>
    <property type="gene ID" value="RchiOBHm_Chr1g0356911"/>
</dbReference>
<dbReference type="EMBL" id="PDCK01000039">
    <property type="protein sequence ID" value="PRQ58222.1"/>
    <property type="molecule type" value="Genomic_DNA"/>
</dbReference>
<sequence length="49" mass="5921">MFGLHVVNQRKNQILLRKISWLDYGHHGMQVWYPSLGVDPFMQEDFLQF</sequence>
<proteinExistence type="predicted"/>
<protein>
    <submittedName>
        <fullName evidence="1">Uncharacterized protein</fullName>
    </submittedName>
</protein>
<organism evidence="1 2">
    <name type="scientific">Rosa chinensis</name>
    <name type="common">China rose</name>
    <dbReference type="NCBI Taxonomy" id="74649"/>
    <lineage>
        <taxon>Eukaryota</taxon>
        <taxon>Viridiplantae</taxon>
        <taxon>Streptophyta</taxon>
        <taxon>Embryophyta</taxon>
        <taxon>Tracheophyta</taxon>
        <taxon>Spermatophyta</taxon>
        <taxon>Magnoliopsida</taxon>
        <taxon>eudicotyledons</taxon>
        <taxon>Gunneridae</taxon>
        <taxon>Pentapetalae</taxon>
        <taxon>rosids</taxon>
        <taxon>fabids</taxon>
        <taxon>Rosales</taxon>
        <taxon>Rosaceae</taxon>
        <taxon>Rosoideae</taxon>
        <taxon>Rosoideae incertae sedis</taxon>
        <taxon>Rosa</taxon>
    </lineage>
</organism>
<comment type="caution">
    <text evidence="1">The sequence shown here is derived from an EMBL/GenBank/DDBJ whole genome shotgun (WGS) entry which is preliminary data.</text>
</comment>
<keyword evidence="2" id="KW-1185">Reference proteome</keyword>
<gene>
    <name evidence="1" type="ORF">RchiOBHm_Chr1g0356911</name>
</gene>
<dbReference type="AlphaFoldDB" id="A0A2P6SHQ5"/>
<reference evidence="1 2" key="1">
    <citation type="journal article" date="2018" name="Nat. Genet.">
        <title>The Rosa genome provides new insights in the design of modern roses.</title>
        <authorList>
            <person name="Bendahmane M."/>
        </authorList>
    </citation>
    <scope>NUCLEOTIDE SEQUENCE [LARGE SCALE GENOMIC DNA]</scope>
    <source>
        <strain evidence="2">cv. Old Blush</strain>
    </source>
</reference>
<evidence type="ECO:0000313" key="2">
    <source>
        <dbReference type="Proteomes" id="UP000238479"/>
    </source>
</evidence>
<accession>A0A2P6SHQ5</accession>
<dbReference type="STRING" id="74649.A0A2P6SHQ5"/>
<evidence type="ECO:0000313" key="1">
    <source>
        <dbReference type="EMBL" id="PRQ58222.1"/>
    </source>
</evidence>
<dbReference type="Proteomes" id="UP000238479">
    <property type="component" value="Chromosome 1"/>
</dbReference>
<name>A0A2P6SHQ5_ROSCH</name>